<dbReference type="SUPFAM" id="SSF53335">
    <property type="entry name" value="S-adenosyl-L-methionine-dependent methyltransferases"/>
    <property type="match status" value="1"/>
</dbReference>
<protein>
    <recommendedName>
        <fullName evidence="3">Methyltransferase</fullName>
    </recommendedName>
</protein>
<gene>
    <name evidence="1" type="ORF">GCM10022254_00010</name>
</gene>
<proteinExistence type="predicted"/>
<sequence length="286" mass="30598">MPLTVWLCPDDTTSPPIPPTGQPHQTPDRRAALTKICDRHRASINTTLARHIINATTGEGDVITEAFTTNHATLTAAAHLGRRALACVPHPPMAQHIGAQLRATLPQEFLGRVQMRPCRADQMHRGVADHLGRVSLVIAAPPIPRAATTHTGPRTASSPGGCPACLSDVLANTAFQTRSFLPAAYRILRPGGHLAVVTTARHLNGRLVDPAPEIIRQARAAGFRYSQHVIAVRVPVEGDTLLVQASPVSIGQLRDVRSRALPPAVRVHADVCLLTRPGDTSRGGNR</sequence>
<evidence type="ECO:0000313" key="1">
    <source>
        <dbReference type="EMBL" id="GAA4223255.1"/>
    </source>
</evidence>
<evidence type="ECO:0000313" key="2">
    <source>
        <dbReference type="Proteomes" id="UP001501710"/>
    </source>
</evidence>
<reference evidence="2" key="1">
    <citation type="journal article" date="2019" name="Int. J. Syst. Evol. Microbiol.">
        <title>The Global Catalogue of Microorganisms (GCM) 10K type strain sequencing project: providing services to taxonomists for standard genome sequencing and annotation.</title>
        <authorList>
            <consortium name="The Broad Institute Genomics Platform"/>
            <consortium name="The Broad Institute Genome Sequencing Center for Infectious Disease"/>
            <person name="Wu L."/>
            <person name="Ma J."/>
        </authorList>
    </citation>
    <scope>NUCLEOTIDE SEQUENCE [LARGE SCALE GENOMIC DNA]</scope>
    <source>
        <strain evidence="2">JCM 17440</strain>
    </source>
</reference>
<organism evidence="1 2">
    <name type="scientific">Actinomadura meridiana</name>
    <dbReference type="NCBI Taxonomy" id="559626"/>
    <lineage>
        <taxon>Bacteria</taxon>
        <taxon>Bacillati</taxon>
        <taxon>Actinomycetota</taxon>
        <taxon>Actinomycetes</taxon>
        <taxon>Streptosporangiales</taxon>
        <taxon>Thermomonosporaceae</taxon>
        <taxon>Actinomadura</taxon>
    </lineage>
</organism>
<name>A0ABP8BR06_9ACTN</name>
<dbReference type="InterPro" id="IPR029063">
    <property type="entry name" value="SAM-dependent_MTases_sf"/>
</dbReference>
<dbReference type="Proteomes" id="UP001501710">
    <property type="component" value="Unassembled WGS sequence"/>
</dbReference>
<dbReference type="Gene3D" id="3.40.50.150">
    <property type="entry name" value="Vaccinia Virus protein VP39"/>
    <property type="match status" value="1"/>
</dbReference>
<dbReference type="EMBL" id="BAABAS010000001">
    <property type="protein sequence ID" value="GAA4223255.1"/>
    <property type="molecule type" value="Genomic_DNA"/>
</dbReference>
<evidence type="ECO:0008006" key="3">
    <source>
        <dbReference type="Google" id="ProtNLM"/>
    </source>
</evidence>
<accession>A0ABP8BR06</accession>
<keyword evidence="2" id="KW-1185">Reference proteome</keyword>
<comment type="caution">
    <text evidence="1">The sequence shown here is derived from an EMBL/GenBank/DDBJ whole genome shotgun (WGS) entry which is preliminary data.</text>
</comment>